<dbReference type="Gene3D" id="1.10.10.60">
    <property type="entry name" value="Homeodomain-like"/>
    <property type="match status" value="1"/>
</dbReference>
<keyword evidence="2" id="KW-0238">DNA-binding</keyword>
<dbReference type="EMBL" id="JXXR01000020">
    <property type="protein sequence ID" value="KJY69327.1"/>
    <property type="molecule type" value="Genomic_DNA"/>
</dbReference>
<evidence type="ECO:0000256" key="3">
    <source>
        <dbReference type="ARBA" id="ARBA00023163"/>
    </source>
</evidence>
<dbReference type="AlphaFoldDB" id="A0A837G2X5"/>
<dbReference type="PROSITE" id="PS01124">
    <property type="entry name" value="HTH_ARAC_FAMILY_2"/>
    <property type="match status" value="1"/>
</dbReference>
<name>A0A837G2X5_9VIBR</name>
<evidence type="ECO:0000313" key="4">
    <source>
        <dbReference type="EMBL" id="KJY69327.1"/>
    </source>
</evidence>
<dbReference type="SUPFAM" id="SSF46689">
    <property type="entry name" value="Homeodomain-like"/>
    <property type="match status" value="1"/>
</dbReference>
<dbReference type="InterPro" id="IPR050204">
    <property type="entry name" value="AraC_XylS_family_regulators"/>
</dbReference>
<proteinExistence type="predicted"/>
<dbReference type="SMART" id="SM00342">
    <property type="entry name" value="HTH_ARAC"/>
    <property type="match status" value="1"/>
</dbReference>
<dbReference type="Pfam" id="PF12833">
    <property type="entry name" value="HTH_18"/>
    <property type="match status" value="1"/>
</dbReference>
<sequence length="252" mass="28726">MDFEIVNPDGLLADHIQAIWSVKVSCGQAVSKPLYCDGGSGVMFVLQGQVSLEGKTYGESVMYQPYSRVTKNITISYEAQLCGVRFHPGMQFSFLEELVEANRESHQDVFCFEPSESLVKQLSEYQNHSKRIALLMDWCLEAVSQLAMDEERAKLIHLAQDGKIGESFGENQRQVERKFKHWVGMSPKHFQRIRRVHASIQELRDNPELSLAELAAYQGFSDQAHMTREFKNFALITPGQFSRRLKQNNSSS</sequence>
<evidence type="ECO:0000256" key="1">
    <source>
        <dbReference type="ARBA" id="ARBA00023015"/>
    </source>
</evidence>
<dbReference type="GO" id="GO:0003700">
    <property type="term" value="F:DNA-binding transcription factor activity"/>
    <property type="evidence" value="ECO:0007669"/>
    <property type="project" value="InterPro"/>
</dbReference>
<protein>
    <submittedName>
        <fullName evidence="4">AraC family transcriptional regulator</fullName>
    </submittedName>
</protein>
<keyword evidence="1" id="KW-0805">Transcription regulation</keyword>
<keyword evidence="3" id="KW-0804">Transcription</keyword>
<reference evidence="4" key="1">
    <citation type="journal article" date="2015" name="BMC Genomics">
        <title>Genome mining reveals unlocked bioactive potential of marine Gram-negative bacteria.</title>
        <authorList>
            <person name="Machado H."/>
            <person name="Sonnenschein E.C."/>
            <person name="Melchiorsen J."/>
            <person name="Gram L."/>
        </authorList>
    </citation>
    <scope>NUCLEOTIDE SEQUENCE</scope>
    <source>
        <strain evidence="4">S2052</strain>
    </source>
</reference>
<evidence type="ECO:0000256" key="2">
    <source>
        <dbReference type="ARBA" id="ARBA00023125"/>
    </source>
</evidence>
<comment type="caution">
    <text evidence="4">The sequence shown here is derived from an EMBL/GenBank/DDBJ whole genome shotgun (WGS) entry which is preliminary data.</text>
</comment>
<accession>A0A837G2X5</accession>
<dbReference type="GO" id="GO:0043565">
    <property type="term" value="F:sequence-specific DNA binding"/>
    <property type="evidence" value="ECO:0007669"/>
    <property type="project" value="InterPro"/>
</dbReference>
<dbReference type="PANTHER" id="PTHR46796">
    <property type="entry name" value="HTH-TYPE TRANSCRIPTIONAL ACTIVATOR RHAS-RELATED"/>
    <property type="match status" value="1"/>
</dbReference>
<organism evidence="4">
    <name type="scientific">Vibrio coralliilyticus</name>
    <dbReference type="NCBI Taxonomy" id="190893"/>
    <lineage>
        <taxon>Bacteria</taxon>
        <taxon>Pseudomonadati</taxon>
        <taxon>Pseudomonadota</taxon>
        <taxon>Gammaproteobacteria</taxon>
        <taxon>Vibrionales</taxon>
        <taxon>Vibrionaceae</taxon>
        <taxon>Vibrio</taxon>
    </lineage>
</organism>
<dbReference type="InterPro" id="IPR018060">
    <property type="entry name" value="HTH_AraC"/>
</dbReference>
<gene>
    <name evidence="4" type="ORF">TW71_18865</name>
</gene>
<dbReference type="RefSeq" id="WP_045986940.1">
    <property type="nucleotide sequence ID" value="NZ_CP063051.1"/>
</dbReference>
<dbReference type="PANTHER" id="PTHR46796:SF13">
    <property type="entry name" value="HTH-TYPE TRANSCRIPTIONAL ACTIVATOR RHAS"/>
    <property type="match status" value="1"/>
</dbReference>
<dbReference type="InterPro" id="IPR009057">
    <property type="entry name" value="Homeodomain-like_sf"/>
</dbReference>